<name>A0A3G9IUD4_9BACL</name>
<dbReference type="Pfam" id="PF00512">
    <property type="entry name" value="HisKA"/>
    <property type="match status" value="1"/>
</dbReference>
<evidence type="ECO:0000256" key="6">
    <source>
        <dbReference type="ARBA" id="ARBA00022679"/>
    </source>
</evidence>
<dbReference type="SMART" id="SM00387">
    <property type="entry name" value="HATPase_c"/>
    <property type="match status" value="1"/>
</dbReference>
<evidence type="ECO:0000256" key="5">
    <source>
        <dbReference type="ARBA" id="ARBA00022553"/>
    </source>
</evidence>
<keyword evidence="7" id="KW-0812">Transmembrane</keyword>
<dbReference type="Proteomes" id="UP000275368">
    <property type="component" value="Chromosome"/>
</dbReference>
<keyword evidence="11" id="KW-1133">Transmembrane helix</keyword>
<dbReference type="PROSITE" id="PS50109">
    <property type="entry name" value="HIS_KIN"/>
    <property type="match status" value="1"/>
</dbReference>
<dbReference type="EC" id="2.7.13.3" evidence="3"/>
<dbReference type="InterPro" id="IPR003660">
    <property type="entry name" value="HAMP_dom"/>
</dbReference>
<evidence type="ECO:0000256" key="3">
    <source>
        <dbReference type="ARBA" id="ARBA00012438"/>
    </source>
</evidence>
<comment type="subcellular location">
    <subcellularLocation>
        <location evidence="2">Cell membrane</location>
        <topology evidence="2">Multi-pass membrane protein</topology>
    </subcellularLocation>
</comment>
<dbReference type="SUPFAM" id="SSF47384">
    <property type="entry name" value="Homodimeric domain of signal transducing histidine kinase"/>
    <property type="match status" value="1"/>
</dbReference>
<evidence type="ECO:0000256" key="13">
    <source>
        <dbReference type="ARBA" id="ARBA00023136"/>
    </source>
</evidence>
<dbReference type="RefSeq" id="WP_125659054.1">
    <property type="nucleotide sequence ID" value="NZ_AP019308.1"/>
</dbReference>
<evidence type="ECO:0000256" key="11">
    <source>
        <dbReference type="ARBA" id="ARBA00022989"/>
    </source>
</evidence>
<keyword evidence="15" id="KW-1185">Reference proteome</keyword>
<dbReference type="OrthoDB" id="9762826at2"/>
<dbReference type="InterPro" id="IPR003594">
    <property type="entry name" value="HATPase_dom"/>
</dbReference>
<keyword evidence="10" id="KW-0067">ATP-binding</keyword>
<dbReference type="CDD" id="cd00082">
    <property type="entry name" value="HisKA"/>
    <property type="match status" value="1"/>
</dbReference>
<evidence type="ECO:0000313" key="15">
    <source>
        <dbReference type="Proteomes" id="UP000275368"/>
    </source>
</evidence>
<keyword evidence="13" id="KW-0472">Membrane</keyword>
<dbReference type="AlphaFoldDB" id="A0A3G9IUD4"/>
<dbReference type="Pfam" id="PF02518">
    <property type="entry name" value="HATPase_c"/>
    <property type="match status" value="1"/>
</dbReference>
<evidence type="ECO:0000256" key="4">
    <source>
        <dbReference type="ARBA" id="ARBA00022475"/>
    </source>
</evidence>
<dbReference type="PROSITE" id="PS50885">
    <property type="entry name" value="HAMP"/>
    <property type="match status" value="1"/>
</dbReference>
<dbReference type="GO" id="GO:0005524">
    <property type="term" value="F:ATP binding"/>
    <property type="evidence" value="ECO:0007669"/>
    <property type="project" value="UniProtKB-KW"/>
</dbReference>
<evidence type="ECO:0000256" key="1">
    <source>
        <dbReference type="ARBA" id="ARBA00000085"/>
    </source>
</evidence>
<dbReference type="SUPFAM" id="SSF55874">
    <property type="entry name" value="ATPase domain of HSP90 chaperone/DNA topoisomerase II/histidine kinase"/>
    <property type="match status" value="1"/>
</dbReference>
<keyword evidence="8" id="KW-0547">Nucleotide-binding</keyword>
<evidence type="ECO:0000256" key="2">
    <source>
        <dbReference type="ARBA" id="ARBA00004651"/>
    </source>
</evidence>
<protein>
    <recommendedName>
        <fullName evidence="3">histidine kinase</fullName>
        <ecNumber evidence="3">2.7.13.3</ecNumber>
    </recommendedName>
</protein>
<dbReference type="GO" id="GO:0005886">
    <property type="term" value="C:plasma membrane"/>
    <property type="evidence" value="ECO:0007669"/>
    <property type="project" value="UniProtKB-SubCell"/>
</dbReference>
<dbReference type="SUPFAM" id="SSF158472">
    <property type="entry name" value="HAMP domain-like"/>
    <property type="match status" value="1"/>
</dbReference>
<keyword evidence="5" id="KW-0597">Phosphoprotein</keyword>
<accession>A0A3G9IUD4</accession>
<sequence>MNKLGRKLFVSISLAIVFIFVILAILANVFLPKYYIFKTKEKLGQVTESIEQMPMKKFLAALPQLEAKYNLTIVYAAMPGNVNQLNEALLQQLSNKRVTLNKFWITSESLAKVQAGHQVNKIYDQGKLKSSFYARFIQKDHNIVLIGLSMAYLHDTIQIMNEFILYLGIISILIMVVIVWILSYRITRPLQELGEAAKEISELKFKQVHIHTGDEIEELAVSINTMSHKLHTAHQDLTRKNQSLKLFMSDITHELKTPISLIQAYAEGMKDGLDDGSYTDTILRQTDSITRLIDELLNVAKIEQNALERTVFSFSPLFHACAEKFEIKLQSKQISLLIQEEPAAAASLIYADPDKIRIVVNNLLSNAMKYTTNQQIEISLQLRGEELLFHMKNGIEQMIDDIHKIWEPFYVLEQSRSKEISGTGLGLAIVKAILDQHEYRYEAAVDGQHIHFYVYMKINNSPTA</sequence>
<evidence type="ECO:0000256" key="7">
    <source>
        <dbReference type="ARBA" id="ARBA00022692"/>
    </source>
</evidence>
<dbReference type="InterPro" id="IPR003661">
    <property type="entry name" value="HisK_dim/P_dom"/>
</dbReference>
<dbReference type="InterPro" id="IPR005467">
    <property type="entry name" value="His_kinase_dom"/>
</dbReference>
<evidence type="ECO:0000313" key="14">
    <source>
        <dbReference type="EMBL" id="BBH21872.1"/>
    </source>
</evidence>
<evidence type="ECO:0000256" key="9">
    <source>
        <dbReference type="ARBA" id="ARBA00022777"/>
    </source>
</evidence>
<proteinExistence type="predicted"/>
<evidence type="ECO:0000256" key="10">
    <source>
        <dbReference type="ARBA" id="ARBA00022840"/>
    </source>
</evidence>
<evidence type="ECO:0000256" key="12">
    <source>
        <dbReference type="ARBA" id="ARBA00023012"/>
    </source>
</evidence>
<evidence type="ECO:0000256" key="8">
    <source>
        <dbReference type="ARBA" id="ARBA00022741"/>
    </source>
</evidence>
<keyword evidence="9 14" id="KW-0418">Kinase</keyword>
<dbReference type="PANTHER" id="PTHR45528">
    <property type="entry name" value="SENSOR HISTIDINE KINASE CPXA"/>
    <property type="match status" value="1"/>
</dbReference>
<dbReference type="GO" id="GO:0000155">
    <property type="term" value="F:phosphorelay sensor kinase activity"/>
    <property type="evidence" value="ECO:0007669"/>
    <property type="project" value="InterPro"/>
</dbReference>
<keyword evidence="4" id="KW-1003">Cell membrane</keyword>
<dbReference type="Pfam" id="PF00672">
    <property type="entry name" value="HAMP"/>
    <property type="match status" value="1"/>
</dbReference>
<dbReference type="SMART" id="SM00304">
    <property type="entry name" value="HAMP"/>
    <property type="match status" value="1"/>
</dbReference>
<dbReference type="KEGG" id="pbk:Back11_32170"/>
<dbReference type="Gene3D" id="3.30.565.10">
    <property type="entry name" value="Histidine kinase-like ATPase, C-terminal domain"/>
    <property type="match status" value="1"/>
</dbReference>
<reference evidence="14 15" key="1">
    <citation type="submission" date="2018-11" db="EMBL/GenBank/DDBJ databases">
        <title>Complete genome sequence of Paenibacillus baekrokdamisoli strain KCTC 33723.</title>
        <authorList>
            <person name="Kang S.W."/>
            <person name="Lee K.C."/>
            <person name="Kim K.K."/>
            <person name="Kim J.S."/>
            <person name="Kim D.S."/>
            <person name="Ko S.H."/>
            <person name="Yang S.H."/>
            <person name="Lee J.S."/>
        </authorList>
    </citation>
    <scope>NUCLEOTIDE SEQUENCE [LARGE SCALE GENOMIC DNA]</scope>
    <source>
        <strain evidence="14 15">KCTC 33723</strain>
    </source>
</reference>
<dbReference type="Gene3D" id="1.10.287.130">
    <property type="match status" value="1"/>
</dbReference>
<dbReference type="PANTHER" id="PTHR45528:SF1">
    <property type="entry name" value="SENSOR HISTIDINE KINASE CPXA"/>
    <property type="match status" value="1"/>
</dbReference>
<organism evidence="14 15">
    <name type="scientific">Paenibacillus baekrokdamisoli</name>
    <dbReference type="NCBI Taxonomy" id="1712516"/>
    <lineage>
        <taxon>Bacteria</taxon>
        <taxon>Bacillati</taxon>
        <taxon>Bacillota</taxon>
        <taxon>Bacilli</taxon>
        <taxon>Bacillales</taxon>
        <taxon>Paenibacillaceae</taxon>
        <taxon>Paenibacillus</taxon>
    </lineage>
</organism>
<dbReference type="EMBL" id="AP019308">
    <property type="protein sequence ID" value="BBH21872.1"/>
    <property type="molecule type" value="Genomic_DNA"/>
</dbReference>
<dbReference type="CDD" id="cd06225">
    <property type="entry name" value="HAMP"/>
    <property type="match status" value="1"/>
</dbReference>
<dbReference type="InterPro" id="IPR036890">
    <property type="entry name" value="HATPase_C_sf"/>
</dbReference>
<keyword evidence="12" id="KW-0902">Two-component regulatory system</keyword>
<keyword evidence="6" id="KW-0808">Transferase</keyword>
<dbReference type="InterPro" id="IPR050398">
    <property type="entry name" value="HssS/ArlS-like"/>
</dbReference>
<dbReference type="Gene3D" id="6.10.340.10">
    <property type="match status" value="1"/>
</dbReference>
<dbReference type="InterPro" id="IPR036097">
    <property type="entry name" value="HisK_dim/P_sf"/>
</dbReference>
<gene>
    <name evidence="14" type="ORF">Back11_32170</name>
</gene>
<comment type="catalytic activity">
    <reaction evidence="1">
        <text>ATP + protein L-histidine = ADP + protein N-phospho-L-histidine.</text>
        <dbReference type="EC" id="2.7.13.3"/>
    </reaction>
</comment>
<dbReference type="SMART" id="SM00388">
    <property type="entry name" value="HisKA"/>
    <property type="match status" value="1"/>
</dbReference>